<evidence type="ECO:0000313" key="1">
    <source>
        <dbReference type="EMBL" id="QEL15831.1"/>
    </source>
</evidence>
<dbReference type="RefSeq" id="WP_149110607.1">
    <property type="nucleotide sequence ID" value="NZ_CP042425.1"/>
</dbReference>
<dbReference type="EMBL" id="CP042425">
    <property type="protein sequence ID" value="QEL15831.1"/>
    <property type="molecule type" value="Genomic_DNA"/>
</dbReference>
<accession>A0A5C1A9F6</accession>
<dbReference type="Proteomes" id="UP000324974">
    <property type="component" value="Chromosome"/>
</dbReference>
<reference evidence="2" key="1">
    <citation type="submission" date="2019-08" db="EMBL/GenBank/DDBJ databases">
        <title>Limnoglobus roseus gen. nov., sp. nov., a novel freshwater planctomycete with a giant genome from the family Gemmataceae.</title>
        <authorList>
            <person name="Kulichevskaya I.S."/>
            <person name="Naumoff D.G."/>
            <person name="Miroshnikov K."/>
            <person name="Ivanova A."/>
            <person name="Philippov D.A."/>
            <person name="Hakobyan A."/>
            <person name="Rijpstra I.C."/>
            <person name="Sinninghe Damste J.S."/>
            <person name="Liesack W."/>
            <person name="Dedysh S.N."/>
        </authorList>
    </citation>
    <scope>NUCLEOTIDE SEQUENCE [LARGE SCALE GENOMIC DNA]</scope>
    <source>
        <strain evidence="2">PX52</strain>
    </source>
</reference>
<dbReference type="OrthoDB" id="280080at2"/>
<dbReference type="KEGG" id="lrs:PX52LOC_02767"/>
<gene>
    <name evidence="1" type="ORF">PX52LOC_02767</name>
</gene>
<protein>
    <submittedName>
        <fullName evidence="1">HEAT repeat domain-containing protein</fullName>
    </submittedName>
</protein>
<organism evidence="1 2">
    <name type="scientific">Limnoglobus roseus</name>
    <dbReference type="NCBI Taxonomy" id="2598579"/>
    <lineage>
        <taxon>Bacteria</taxon>
        <taxon>Pseudomonadati</taxon>
        <taxon>Planctomycetota</taxon>
        <taxon>Planctomycetia</taxon>
        <taxon>Gemmatales</taxon>
        <taxon>Gemmataceae</taxon>
        <taxon>Limnoglobus</taxon>
    </lineage>
</organism>
<evidence type="ECO:0000313" key="2">
    <source>
        <dbReference type="Proteomes" id="UP000324974"/>
    </source>
</evidence>
<proteinExistence type="predicted"/>
<name>A0A5C1A9F6_9BACT</name>
<sequence length="408" mass="45320">MTRHAAAKLFLVGSLAAGFAPRLPAIDPDPSKLAPTREQATRAQELVAKLGDPVFRIRDDATRELRKLGRAALPVLNDTLNTTPDPEVRVRCETLLPAIETADLKARLAAFVSDADGKYDHKLPGWGAFRTITGNTADARTLFADACQSKDNVEVLQALGSPKEELEKVVLNRRMLLYNQSVRYSPNGVRTPARTGDVVTLLFAEATVSIANRNYSYAITNLLSQPTVREAVTAETGEPFRKLLAHWMDSRTNYLEIYQAMNLAGQLNLKDIPVTKYAEKVLATETSPVIYRMYALTTTARVVGADGLPTLAKAMDDKTKYAVNWIVNNQRTVHEVQVRDIALVMSLLVTKQKPEDYGVEVKNLTAQNLNDALKFSYMYYAFADDKARDAAFAKWKQYQAKQPNPAKK</sequence>
<dbReference type="AlphaFoldDB" id="A0A5C1A9F6"/>
<keyword evidence="2" id="KW-1185">Reference proteome</keyword>